<feature type="domain" description="PRC-barrel" evidence="1">
    <location>
        <begin position="8"/>
        <end position="79"/>
    </location>
</feature>
<dbReference type="InterPro" id="IPR014238">
    <property type="entry name" value="Spore_YlmC/YmxH"/>
</dbReference>
<dbReference type="NCBIfam" id="TIGR02888">
    <property type="entry name" value="spore_YlmC_YmxH"/>
    <property type="match status" value="1"/>
</dbReference>
<comment type="caution">
    <text evidence="2">The sequence shown here is derived from an EMBL/GenBank/DDBJ whole genome shotgun (WGS) entry which is preliminary data.</text>
</comment>
<dbReference type="Proteomes" id="UP001056429">
    <property type="component" value="Unassembled WGS sequence"/>
</dbReference>
<accession>A0A9J6P3Z2</accession>
<dbReference type="Pfam" id="PF05239">
    <property type="entry name" value="PRC"/>
    <property type="match status" value="1"/>
</dbReference>
<protein>
    <submittedName>
        <fullName evidence="2">YlmC/YmxH family sporulation protein</fullName>
    </submittedName>
</protein>
<evidence type="ECO:0000259" key="1">
    <source>
        <dbReference type="Pfam" id="PF05239"/>
    </source>
</evidence>
<reference evidence="2" key="1">
    <citation type="journal article" date="2021" name="mSystems">
        <title>Bacteria and Archaea Synergistically Convert Glycine Betaine to Biogenic Methane in the Formosa Cold Seep of the South China Sea.</title>
        <authorList>
            <person name="Li L."/>
            <person name="Zhang W."/>
            <person name="Zhang S."/>
            <person name="Song L."/>
            <person name="Sun Q."/>
            <person name="Zhang H."/>
            <person name="Xiang H."/>
            <person name="Dong X."/>
        </authorList>
    </citation>
    <scope>NUCLEOTIDE SEQUENCE</scope>
    <source>
        <strain evidence="2">ZWT</strain>
    </source>
</reference>
<dbReference type="PANTHER" id="PTHR40061:SF1">
    <property type="entry name" value="SPORULATION PROTEIN YLMC-RELATED"/>
    <property type="match status" value="1"/>
</dbReference>
<name>A0A9J6P3Z2_9CLOT</name>
<dbReference type="Gene3D" id="2.30.30.240">
    <property type="entry name" value="PRC-barrel domain"/>
    <property type="match status" value="1"/>
</dbReference>
<gene>
    <name evidence="2" type="ORF">KDK92_14235</name>
</gene>
<sequence length="87" mass="9897">MEEDLSLFSINSLKSMEVIDISTGARMGYIKDFVVDCDGEKVESVIIPYGKVSFFAKDSYVEVPWDKIYKIGVDVILVEGEEYMDKE</sequence>
<dbReference type="InterPro" id="IPR011033">
    <property type="entry name" value="PRC_barrel-like_sf"/>
</dbReference>
<dbReference type="EMBL" id="JAGSOJ010000003">
    <property type="protein sequence ID" value="MCM1990886.1"/>
    <property type="molecule type" value="Genomic_DNA"/>
</dbReference>
<dbReference type="RefSeq" id="WP_250859998.1">
    <property type="nucleotide sequence ID" value="NZ_JAGSOJ010000003.1"/>
</dbReference>
<dbReference type="AlphaFoldDB" id="A0A9J6P3Z2"/>
<dbReference type="PANTHER" id="PTHR40061">
    <property type="entry name" value="SPORULATION PROTEIN YLMC-RELATED"/>
    <property type="match status" value="1"/>
</dbReference>
<reference evidence="2" key="2">
    <citation type="submission" date="2021-04" db="EMBL/GenBank/DDBJ databases">
        <authorList>
            <person name="Dong X."/>
        </authorList>
    </citation>
    <scope>NUCLEOTIDE SEQUENCE</scope>
    <source>
        <strain evidence="2">ZWT</strain>
    </source>
</reference>
<organism evidence="2 3">
    <name type="scientific">Oceanirhabdus seepicola</name>
    <dbReference type="NCBI Taxonomy" id="2828781"/>
    <lineage>
        <taxon>Bacteria</taxon>
        <taxon>Bacillati</taxon>
        <taxon>Bacillota</taxon>
        <taxon>Clostridia</taxon>
        <taxon>Eubacteriales</taxon>
        <taxon>Clostridiaceae</taxon>
        <taxon>Oceanirhabdus</taxon>
    </lineage>
</organism>
<proteinExistence type="predicted"/>
<evidence type="ECO:0000313" key="2">
    <source>
        <dbReference type="EMBL" id="MCM1990886.1"/>
    </source>
</evidence>
<dbReference type="SUPFAM" id="SSF50346">
    <property type="entry name" value="PRC-barrel domain"/>
    <property type="match status" value="1"/>
</dbReference>
<dbReference type="InterPro" id="IPR027275">
    <property type="entry name" value="PRC-brl_dom"/>
</dbReference>
<evidence type="ECO:0000313" key="3">
    <source>
        <dbReference type="Proteomes" id="UP001056429"/>
    </source>
</evidence>
<keyword evidence="3" id="KW-1185">Reference proteome</keyword>